<protein>
    <submittedName>
        <fullName evidence="2">Efflux RND transporter permease subunit</fullName>
    </submittedName>
</protein>
<dbReference type="InterPro" id="IPR001036">
    <property type="entry name" value="Acrflvin-R"/>
</dbReference>
<dbReference type="Pfam" id="PF00873">
    <property type="entry name" value="ACR_tran"/>
    <property type="match status" value="1"/>
</dbReference>
<feature type="transmembrane region" description="Helical" evidence="1">
    <location>
        <begin position="430"/>
        <end position="450"/>
    </location>
</feature>
<keyword evidence="1" id="KW-0472">Membrane</keyword>
<feature type="transmembrane region" description="Helical" evidence="1">
    <location>
        <begin position="462"/>
        <end position="485"/>
    </location>
</feature>
<dbReference type="PRINTS" id="PR00702">
    <property type="entry name" value="ACRIFLAVINRP"/>
</dbReference>
<proteinExistence type="predicted"/>
<feature type="transmembrane region" description="Helical" evidence="1">
    <location>
        <begin position="970"/>
        <end position="989"/>
    </location>
</feature>
<dbReference type="Proteomes" id="UP000323082">
    <property type="component" value="Unassembled WGS sequence"/>
</dbReference>
<dbReference type="Gene3D" id="3.30.70.1320">
    <property type="entry name" value="Multidrug efflux transporter AcrB pore domain like"/>
    <property type="match status" value="1"/>
</dbReference>
<feature type="transmembrane region" description="Helical" evidence="1">
    <location>
        <begin position="893"/>
        <end position="912"/>
    </location>
</feature>
<dbReference type="PANTHER" id="PTHR32063:SF8">
    <property type="entry name" value="CATION EFFLUX PROTEIN"/>
    <property type="match status" value="1"/>
</dbReference>
<organism evidence="2 3">
    <name type="scientific">Chryseobacterium sediminis</name>
    <dbReference type="NCBI Taxonomy" id="1679494"/>
    <lineage>
        <taxon>Bacteria</taxon>
        <taxon>Pseudomonadati</taxon>
        <taxon>Bacteroidota</taxon>
        <taxon>Flavobacteriia</taxon>
        <taxon>Flavobacteriales</taxon>
        <taxon>Weeksellaceae</taxon>
        <taxon>Chryseobacterium group</taxon>
        <taxon>Chryseobacterium</taxon>
    </lineage>
</organism>
<dbReference type="PANTHER" id="PTHR32063">
    <property type="match status" value="1"/>
</dbReference>
<reference evidence="2 3" key="1">
    <citation type="journal article" date="2015" name="Int. J. Syst. Evol. Microbiol.">
        <title>Chryseobacterium sediminis sp. nov., isolated from a river sediment.</title>
        <authorList>
            <person name="Kampfer P."/>
            <person name="Busse H.J."/>
            <person name="McInroy J.A."/>
            <person name="Glaeser S.P."/>
        </authorList>
    </citation>
    <scope>NUCLEOTIDE SEQUENCE [LARGE SCALE GENOMIC DNA]</scope>
    <source>
        <strain evidence="2 3">IMT-174</strain>
    </source>
</reference>
<dbReference type="InterPro" id="IPR027463">
    <property type="entry name" value="AcrB_DN_DC_subdom"/>
</dbReference>
<dbReference type="GO" id="GO:0005886">
    <property type="term" value="C:plasma membrane"/>
    <property type="evidence" value="ECO:0007669"/>
    <property type="project" value="TreeGrafter"/>
</dbReference>
<dbReference type="EMBL" id="VUNZ01000001">
    <property type="protein sequence ID" value="KAA2224310.1"/>
    <property type="molecule type" value="Genomic_DNA"/>
</dbReference>
<keyword evidence="1" id="KW-1133">Transmembrane helix</keyword>
<feature type="transmembrane region" description="Helical" evidence="1">
    <location>
        <begin position="868"/>
        <end position="886"/>
    </location>
</feature>
<accession>A0A5B2UCV8</accession>
<keyword evidence="1" id="KW-0812">Transmembrane</keyword>
<dbReference type="SUPFAM" id="SSF82866">
    <property type="entry name" value="Multidrug efflux transporter AcrB transmembrane domain"/>
    <property type="match status" value="2"/>
</dbReference>
<evidence type="ECO:0000313" key="3">
    <source>
        <dbReference type="Proteomes" id="UP000323082"/>
    </source>
</evidence>
<dbReference type="RefSeq" id="WP_149833268.1">
    <property type="nucleotide sequence ID" value="NZ_VUNZ01000001.1"/>
</dbReference>
<dbReference type="Gene3D" id="3.30.70.1430">
    <property type="entry name" value="Multidrug efflux transporter AcrB pore domain"/>
    <property type="match status" value="2"/>
</dbReference>
<feature type="transmembrane region" description="Helical" evidence="1">
    <location>
        <begin position="359"/>
        <end position="379"/>
    </location>
</feature>
<dbReference type="SUPFAM" id="SSF82714">
    <property type="entry name" value="Multidrug efflux transporter AcrB TolC docking domain, DN and DC subdomains"/>
    <property type="match status" value="2"/>
</dbReference>
<dbReference type="SUPFAM" id="SSF82693">
    <property type="entry name" value="Multidrug efflux transporter AcrB pore domain, PN1, PN2, PC1 and PC2 subdomains"/>
    <property type="match status" value="2"/>
</dbReference>
<name>A0A5B2UCV8_9FLAO</name>
<dbReference type="AlphaFoldDB" id="A0A5B2UCV8"/>
<feature type="transmembrane region" description="Helical" evidence="1">
    <location>
        <begin position="524"/>
        <end position="543"/>
    </location>
</feature>
<feature type="transmembrane region" description="Helical" evidence="1">
    <location>
        <begin position="924"/>
        <end position="942"/>
    </location>
</feature>
<dbReference type="Gene3D" id="3.30.2090.10">
    <property type="entry name" value="Multidrug efflux transporter AcrB TolC docking domain, DN and DC subdomains"/>
    <property type="match status" value="2"/>
</dbReference>
<dbReference type="Gene3D" id="1.20.1640.10">
    <property type="entry name" value="Multidrug efflux transporter AcrB transmembrane domain"/>
    <property type="match status" value="2"/>
</dbReference>
<sequence length="1050" mass="115041">MNLIKFALRRPISVMVLVLGLLFFGIKAAKDVKVDILPEMNLPVVYVAHSFNGYTPQQMEGYFTKMYVNMLLFTNGIKSIESKNTQGLTLMKVNFYEGTNMGEAIAQINALSTRSQVFLPPGAPPPFIIRFDSSSQPVGQLVFRSNTKTNNELQDIANFNARPFLIAIPGLTTAPPFGGSPRTIEINVDPVKLRSHNMSPEQVVEAISRNNITSPSGNVYIGETNYLTPTNNTVKKVEELGDIPLFKGTADNVYIRDVATVKDGADIATGYALIDGKRSVYINIAKASNASTLEVVNKLKKSLPKIQRNMPDDVQISYEFDQSVYISNALKSLAVEGILGALLTGLMVMLFLNDRRAALIVIMTIPISIISGVLFLKLFGQSINIMSLSGLALAIGILVDESTVTIENIHQHFAMGKTRAKAIWDACQEIAFPKLLIMLCILAVFAPAFMMSGIPGSLFMPLAMAIGFSMIVSFVLSQTFVPVMANWMMKHDPKTCENHKPNWFTKFRDRFTGFLSLLMKRKKMMVSLSLASVLCIGAGLYQITGKDVLPTVNSRQFQVRIKAAEGTRIEVTEIKVKKFLEHLKEKVGKDNIAISSVFIGQHPSTFAVSPIYLYNAGPHEALMQVALKKFGGNSDELKDELRKYYKEKMPDLQISFEPIELTEKILSQGTNTPVEIRVSGMMKKMNRMYAEKLLTKLKEIEYMRDQQIPQSMNYPALQINIDRTRAAQLGLDAQDIAKSLVTATASTRYTNKNFWVGGMMGIAYDVQVQTPQNILNSKEELANLPLSKNSDRPVLGDVATITPSKELGESYNLGTMGYTTVTANIHKTDLEQASKDIKKAIESLGELPKGVNIEVSGMSPVLEETMNSLSSGLLIAAAVIFLMLAATFQSFRVSMVILTTVPFVIVGSLALLKITGSTLNLQSYMGLIMSVGVSIANAVLLISNAETIRKSTGNAPDAAIEAAKLRIRPIIMTTLAMAAGMLPMAIGFGEGGDQVSPLGRAVIGGLIFSTFSVLVILPLVFGWMQDKTSIISPSLDPEDEESIHYSNTNP</sequence>
<comment type="caution">
    <text evidence="2">The sequence shown here is derived from an EMBL/GenBank/DDBJ whole genome shotgun (WGS) entry which is preliminary data.</text>
</comment>
<evidence type="ECO:0000256" key="1">
    <source>
        <dbReference type="SAM" id="Phobius"/>
    </source>
</evidence>
<feature type="transmembrane region" description="Helical" evidence="1">
    <location>
        <begin position="1001"/>
        <end position="1024"/>
    </location>
</feature>
<dbReference type="OrthoDB" id="9757876at2"/>
<evidence type="ECO:0000313" key="2">
    <source>
        <dbReference type="EMBL" id="KAA2224310.1"/>
    </source>
</evidence>
<dbReference type="Gene3D" id="3.30.70.1440">
    <property type="entry name" value="Multidrug efflux transporter AcrB pore domain"/>
    <property type="match status" value="1"/>
</dbReference>
<gene>
    <name evidence="2" type="ORF">FW780_08935</name>
</gene>
<dbReference type="GO" id="GO:0042910">
    <property type="term" value="F:xenobiotic transmembrane transporter activity"/>
    <property type="evidence" value="ECO:0007669"/>
    <property type="project" value="TreeGrafter"/>
</dbReference>